<dbReference type="InterPro" id="IPR036047">
    <property type="entry name" value="F-box-like_dom_sf"/>
</dbReference>
<dbReference type="Pfam" id="PF12937">
    <property type="entry name" value="F-box-like"/>
    <property type="match status" value="1"/>
</dbReference>
<proteinExistence type="predicted"/>
<dbReference type="InterPro" id="IPR001810">
    <property type="entry name" value="F-box_dom"/>
</dbReference>
<accession>A0A8H6HFM4</accession>
<evidence type="ECO:0000313" key="2">
    <source>
        <dbReference type="EMBL" id="KAF6744953.1"/>
    </source>
</evidence>
<dbReference type="AlphaFoldDB" id="A0A8H6HFM4"/>
<name>A0A8H6HFM4_9AGAR</name>
<feature type="domain" description="F-box" evidence="1">
    <location>
        <begin position="13"/>
        <end position="59"/>
    </location>
</feature>
<dbReference type="PROSITE" id="PS50181">
    <property type="entry name" value="FBOX"/>
    <property type="match status" value="1"/>
</dbReference>
<evidence type="ECO:0000313" key="3">
    <source>
        <dbReference type="Proteomes" id="UP000521943"/>
    </source>
</evidence>
<organism evidence="2 3">
    <name type="scientific">Ephemerocybe angulata</name>
    <dbReference type="NCBI Taxonomy" id="980116"/>
    <lineage>
        <taxon>Eukaryota</taxon>
        <taxon>Fungi</taxon>
        <taxon>Dikarya</taxon>
        <taxon>Basidiomycota</taxon>
        <taxon>Agaricomycotina</taxon>
        <taxon>Agaricomycetes</taxon>
        <taxon>Agaricomycetidae</taxon>
        <taxon>Agaricales</taxon>
        <taxon>Agaricineae</taxon>
        <taxon>Psathyrellaceae</taxon>
        <taxon>Ephemerocybe</taxon>
    </lineage>
</organism>
<dbReference type="Proteomes" id="UP000521943">
    <property type="component" value="Unassembled WGS sequence"/>
</dbReference>
<dbReference type="EMBL" id="JACGCI010000112">
    <property type="protein sequence ID" value="KAF6744953.1"/>
    <property type="molecule type" value="Genomic_DNA"/>
</dbReference>
<dbReference type="SUPFAM" id="SSF81383">
    <property type="entry name" value="F-box domain"/>
    <property type="match status" value="1"/>
</dbReference>
<reference evidence="2 3" key="1">
    <citation type="submission" date="2020-07" db="EMBL/GenBank/DDBJ databases">
        <title>Comparative genomics of pyrophilous fungi reveals a link between fire events and developmental genes.</title>
        <authorList>
            <consortium name="DOE Joint Genome Institute"/>
            <person name="Steindorff A.S."/>
            <person name="Carver A."/>
            <person name="Calhoun S."/>
            <person name="Stillman K."/>
            <person name="Liu H."/>
            <person name="Lipzen A."/>
            <person name="Pangilinan J."/>
            <person name="Labutti K."/>
            <person name="Bruns T.D."/>
            <person name="Grigoriev I.V."/>
        </authorList>
    </citation>
    <scope>NUCLEOTIDE SEQUENCE [LARGE SCALE GENOMIC DNA]</scope>
    <source>
        <strain evidence="2 3">CBS 144469</strain>
    </source>
</reference>
<dbReference type="Gene3D" id="1.20.1280.50">
    <property type="match status" value="1"/>
</dbReference>
<gene>
    <name evidence="2" type="ORF">DFP72DRAFT_1176572</name>
</gene>
<comment type="caution">
    <text evidence="2">The sequence shown here is derived from an EMBL/GenBank/DDBJ whole genome shotgun (WGS) entry which is preliminary data.</text>
</comment>
<sequence>MDRVNRTSDSDEIVRLEALPTELLSRIVGATDWEDVLRLRQTSLRMREVSYDRDVWKEVFLRYLGTRIPRPFYLPKPLHACSSEDIEHAIISWEAPWPEYIPAKLTIHRIDWKSQILHPAIYNHGRFGRPYILNRSLCLIPGGRWLLFILKFDASLWYFDLSEAGHRDLRPRLLCAEMSIPGNLVKVGYMAVDLISAQLSSPGTYHLTEFNVAIAAPQCVRQVNSAEWHTRITVCSIEVVFEPDVGDGSAVATKAVGLRVSRYLSRYIDKFPSPSSLSFFCLLGGEVAYKVEMRSETDPEDQSYAVIVEWKDANGNTSGEDLLRRYIPVPSLQHGVLLPESRILVTTLAEKSPNLMLYRWRDVAIPSMHPLQGKLFENATPSWQGRVDLNFSFPDSLWYMSGDIRLVTDTVKEGVYGIRVLSSEDQLQKSSETVLGKDIVSVEQLAKAIPGQGGSIKILAGQWEGATCQYHRRYHYDARLHKSTASHYSWLNSPPSNTLSTSVMDYGPPMSLLPNDGRYDLASDSVVPGGVILQPIFDELSGRSIFNAGEVNEFLITVDLNLPFLK</sequence>
<protein>
    <recommendedName>
        <fullName evidence="1">F-box domain-containing protein</fullName>
    </recommendedName>
</protein>
<dbReference type="OrthoDB" id="2885124at2759"/>
<keyword evidence="3" id="KW-1185">Reference proteome</keyword>
<evidence type="ECO:0000259" key="1">
    <source>
        <dbReference type="PROSITE" id="PS50181"/>
    </source>
</evidence>